<evidence type="ECO:0008006" key="7">
    <source>
        <dbReference type="Google" id="ProtNLM"/>
    </source>
</evidence>
<organism evidence="5 6">
    <name type="scientific">Mycena pura</name>
    <dbReference type="NCBI Taxonomy" id="153505"/>
    <lineage>
        <taxon>Eukaryota</taxon>
        <taxon>Fungi</taxon>
        <taxon>Dikarya</taxon>
        <taxon>Basidiomycota</taxon>
        <taxon>Agaricomycotina</taxon>
        <taxon>Agaricomycetes</taxon>
        <taxon>Agaricomycetidae</taxon>
        <taxon>Agaricales</taxon>
        <taxon>Marasmiineae</taxon>
        <taxon>Mycenaceae</taxon>
        <taxon>Mycena</taxon>
    </lineage>
</organism>
<dbReference type="Gene3D" id="3.40.50.720">
    <property type="entry name" value="NAD(P)-binding Rossmann-like Domain"/>
    <property type="match status" value="1"/>
</dbReference>
<protein>
    <recommendedName>
        <fullName evidence="7">NAD(P)-binding protein</fullName>
    </recommendedName>
</protein>
<dbReference type="Pfam" id="PF00106">
    <property type="entry name" value="adh_short"/>
    <property type="match status" value="1"/>
</dbReference>
<keyword evidence="3" id="KW-0560">Oxidoreductase</keyword>
<dbReference type="PANTHER" id="PTHR44169">
    <property type="entry name" value="NADPH-DEPENDENT 1-ACYLDIHYDROXYACETONE PHOSPHATE REDUCTASE"/>
    <property type="match status" value="1"/>
</dbReference>
<keyword evidence="6" id="KW-1185">Reference proteome</keyword>
<comment type="caution">
    <text evidence="5">The sequence shown here is derived from an EMBL/GenBank/DDBJ whole genome shotgun (WGS) entry which is preliminary data.</text>
</comment>
<dbReference type="PRINTS" id="PR00081">
    <property type="entry name" value="GDHRDH"/>
</dbReference>
<dbReference type="PROSITE" id="PS00061">
    <property type="entry name" value="ADH_SHORT"/>
    <property type="match status" value="1"/>
</dbReference>
<evidence type="ECO:0000313" key="5">
    <source>
        <dbReference type="EMBL" id="KAJ7215053.1"/>
    </source>
</evidence>
<accession>A0AAD6YDF1</accession>
<evidence type="ECO:0000256" key="4">
    <source>
        <dbReference type="RuleBase" id="RU000363"/>
    </source>
</evidence>
<evidence type="ECO:0000313" key="6">
    <source>
        <dbReference type="Proteomes" id="UP001219525"/>
    </source>
</evidence>
<evidence type="ECO:0000256" key="3">
    <source>
        <dbReference type="ARBA" id="ARBA00023002"/>
    </source>
</evidence>
<dbReference type="Proteomes" id="UP001219525">
    <property type="component" value="Unassembled WGS sequence"/>
</dbReference>
<dbReference type="SUPFAM" id="SSF51735">
    <property type="entry name" value="NAD(P)-binding Rossmann-fold domains"/>
    <property type="match status" value="1"/>
</dbReference>
<sequence>MPPVAFITGCSNGGIGSALCRSLLSKGYTVYATARSVDSMSDLSHKNIRKLAVDVTDNESVAVGIRKVYEETEGIDLLISNAGTNHTGPLLDTPYEEGVRVFETNFFGCVRLVKNVVPRMGLRGRGTVVVIGSIIGELATPFQAFYNSSKAALHMYAETLRMECRVIGVKVVLVAPGAIKSNIAVVGASVIQWCIRSRWGRFQKSAYTLAHDSFYKGMEKQIKRTRYESQTKAFGVMDADEFANRVISKVTSQNPPQYLTLGGAVRVWNLLKWLSRTTAEAIIWREVLKMPKPGTYGPE</sequence>
<name>A0AAD6YDF1_9AGAR</name>
<dbReference type="AlphaFoldDB" id="A0AAD6YDF1"/>
<dbReference type="GO" id="GO:0016491">
    <property type="term" value="F:oxidoreductase activity"/>
    <property type="evidence" value="ECO:0007669"/>
    <property type="project" value="UniProtKB-KW"/>
</dbReference>
<proteinExistence type="inferred from homology"/>
<evidence type="ECO:0000256" key="1">
    <source>
        <dbReference type="ARBA" id="ARBA00006484"/>
    </source>
</evidence>
<dbReference type="PANTHER" id="PTHR44169:SF6">
    <property type="entry name" value="NADPH-DEPENDENT 1-ACYLDIHYDROXYACETONE PHOSPHATE REDUCTASE"/>
    <property type="match status" value="1"/>
</dbReference>
<dbReference type="EMBL" id="JARJCW010000018">
    <property type="protein sequence ID" value="KAJ7215053.1"/>
    <property type="molecule type" value="Genomic_DNA"/>
</dbReference>
<dbReference type="InterPro" id="IPR002347">
    <property type="entry name" value="SDR_fam"/>
</dbReference>
<dbReference type="InterPro" id="IPR036291">
    <property type="entry name" value="NAD(P)-bd_dom_sf"/>
</dbReference>
<reference evidence="5" key="1">
    <citation type="submission" date="2023-03" db="EMBL/GenBank/DDBJ databases">
        <title>Massive genome expansion in bonnet fungi (Mycena s.s.) driven by repeated elements and novel gene families across ecological guilds.</title>
        <authorList>
            <consortium name="Lawrence Berkeley National Laboratory"/>
            <person name="Harder C.B."/>
            <person name="Miyauchi S."/>
            <person name="Viragh M."/>
            <person name="Kuo A."/>
            <person name="Thoen E."/>
            <person name="Andreopoulos B."/>
            <person name="Lu D."/>
            <person name="Skrede I."/>
            <person name="Drula E."/>
            <person name="Henrissat B."/>
            <person name="Morin E."/>
            <person name="Kohler A."/>
            <person name="Barry K."/>
            <person name="LaButti K."/>
            <person name="Morin E."/>
            <person name="Salamov A."/>
            <person name="Lipzen A."/>
            <person name="Mereny Z."/>
            <person name="Hegedus B."/>
            <person name="Baldrian P."/>
            <person name="Stursova M."/>
            <person name="Weitz H."/>
            <person name="Taylor A."/>
            <person name="Grigoriev I.V."/>
            <person name="Nagy L.G."/>
            <person name="Martin F."/>
            <person name="Kauserud H."/>
        </authorList>
    </citation>
    <scope>NUCLEOTIDE SEQUENCE</scope>
    <source>
        <strain evidence="5">9144</strain>
    </source>
</reference>
<comment type="similarity">
    <text evidence="1 4">Belongs to the short-chain dehydrogenases/reductases (SDR) family.</text>
</comment>
<dbReference type="PRINTS" id="PR00080">
    <property type="entry name" value="SDRFAMILY"/>
</dbReference>
<dbReference type="CDD" id="cd05374">
    <property type="entry name" value="17beta-HSD-like_SDR_c"/>
    <property type="match status" value="1"/>
</dbReference>
<evidence type="ECO:0000256" key="2">
    <source>
        <dbReference type="ARBA" id="ARBA00022857"/>
    </source>
</evidence>
<keyword evidence="2" id="KW-0521">NADP</keyword>
<dbReference type="InterPro" id="IPR020904">
    <property type="entry name" value="Sc_DH/Rdtase_CS"/>
</dbReference>
<gene>
    <name evidence="5" type="ORF">GGX14DRAFT_392309</name>
</gene>